<dbReference type="SMART" id="SM00132">
    <property type="entry name" value="LIM"/>
    <property type="match status" value="1"/>
</dbReference>
<keyword evidence="1 4" id="KW-0479">Metal-binding</keyword>
<feature type="compositionally biased region" description="Low complexity" evidence="6">
    <location>
        <begin position="1008"/>
        <end position="1021"/>
    </location>
</feature>
<feature type="compositionally biased region" description="Basic and acidic residues" evidence="6">
    <location>
        <begin position="334"/>
        <end position="343"/>
    </location>
</feature>
<dbReference type="Pfam" id="PF00307">
    <property type="entry name" value="CH"/>
    <property type="match status" value="1"/>
</dbReference>
<feature type="compositionally biased region" description="Basic and acidic residues" evidence="6">
    <location>
        <begin position="456"/>
        <end position="466"/>
    </location>
</feature>
<feature type="domain" description="BMERB" evidence="9">
    <location>
        <begin position="1124"/>
        <end position="1292"/>
    </location>
</feature>
<evidence type="ECO:0000256" key="3">
    <source>
        <dbReference type="ARBA" id="ARBA00023038"/>
    </source>
</evidence>
<organism evidence="10 11">
    <name type="scientific">Orchesella dallaii</name>
    <dbReference type="NCBI Taxonomy" id="48710"/>
    <lineage>
        <taxon>Eukaryota</taxon>
        <taxon>Metazoa</taxon>
        <taxon>Ecdysozoa</taxon>
        <taxon>Arthropoda</taxon>
        <taxon>Hexapoda</taxon>
        <taxon>Collembola</taxon>
        <taxon>Entomobryomorpha</taxon>
        <taxon>Entomobryoidea</taxon>
        <taxon>Orchesellidae</taxon>
        <taxon>Orchesellinae</taxon>
        <taxon>Orchesella</taxon>
    </lineage>
</organism>
<protein>
    <recommendedName>
        <fullName evidence="12">MICAL-like protein 1</fullName>
    </recommendedName>
</protein>
<dbReference type="PROSITE" id="PS51848">
    <property type="entry name" value="BMERB"/>
    <property type="match status" value="1"/>
</dbReference>
<evidence type="ECO:0000313" key="10">
    <source>
        <dbReference type="EMBL" id="CAL8144121.1"/>
    </source>
</evidence>
<proteinExistence type="predicted"/>
<name>A0ABP1S5W2_9HEXA</name>
<feature type="region of interest" description="Disordered" evidence="6">
    <location>
        <begin position="592"/>
        <end position="1097"/>
    </location>
</feature>
<feature type="compositionally biased region" description="Basic and acidic residues" evidence="6">
    <location>
        <begin position="120"/>
        <end position="139"/>
    </location>
</feature>
<feature type="compositionally biased region" description="Polar residues" evidence="6">
    <location>
        <begin position="515"/>
        <end position="529"/>
    </location>
</feature>
<feature type="compositionally biased region" description="Basic residues" evidence="6">
    <location>
        <begin position="1377"/>
        <end position="1387"/>
    </location>
</feature>
<keyword evidence="5" id="KW-0175">Coiled coil</keyword>
<feature type="region of interest" description="Disordered" evidence="6">
    <location>
        <begin position="1112"/>
        <end position="1135"/>
    </location>
</feature>
<sequence>MFKMGREKRGPLALEAWARQLTDGYPHVAVNNMTTSWRNGLAFCALIHRFRPDLIDYDKLDPSDIIGNCSLAFETAESKLGIPALLDPEDMAAHEVPDRLSVLTYVAQFYSLFKNAEKKSTMPTRRQKDDADLKTRSSDKSTTPNSEKTSSTNTTSSTTASSPFASSVSATKRRFELSELTDAERAKRSALLTPPPCSKCQNPVYISERTVFMKKLYHRKCFRCHGCDSMLNPHTADVSADGTHFFCLAKSCQLELLKLNRGSSKNSSINDSNDSFSLSPSTPIRTDPSLLVRNSNIVPTPSGLQVIDSKNGDNTRNGHENVAKSPNSPRSHHYRDSSKESKENVPQMKDTDVGVVSGSSDEKHGLGRVSRLTARFESVQQSEEDPNTIEHNTYHQHPPPHQRPRTPEQFDNSNNIQVKHKDNSGLSSNASIISSRPIEQVEPPSSSITGNTGSLFDKRDDIDKNATHSTSSSITRNGDDDDDVEMPSAVDMSKANYLSSNKNNDAVPEEHGSNEGINNSVSPVHNARSNWLRDQIEEKETEKDKNNLNESKNSNEEEPSSTVEIPTVIVSEEDVIQDNQIASDAISIEFKLDSEKKEEEREEKMQTEEENIGDSGISGIGMIDDVAALASSTKTEEIEEDTENIQMPSSIMNQGDCQEQSKDASQFSVEADNKLQEQEDTGTSSSSAIINIKSESDDDNLKDSEPEKPLSTTPESSTLNDQKLNHNDSQNPFEEDEPEEVEQESDTNKAKTELNQEQDPVAVEVEGDGNNATTESPESVETVSATAPSPHQVEIEPPVVSPPKNLTPTPRKKKKAPAPIPQKLQTPQEPTSSESDRPMPSPRTRSKLRDSTRSSSSLLLERTSSTLKQEYPEELNPFGDDDEVPPPQPSPIPKPRPKSNATTLTTVANPFEEDEDDDSTLSVTEVSHTTGESAETRGEVTPVATKGAEINNNGNKTPIVVPAKPPKPSPRTSTPQPYNPFEDEDDIGEYDDDKPTGLFARGSHDDTSSISSKTSDLSNTSGITGGYPSHQKSFNAGDISSLSGSAKLRSRKNRRAPLPPGMGPSSTPASANTSLNLSLSINDGHLATSPNPVCPPSPKKVIPVSPELKVIKNQANKAQYRKKRRAPPPRRRVEPLPEDQIKTELHDLEIKQKELERQGISLEGNIRQLMSQEEGDGETNLESGTSNSSEQLDEMIIQLWGIVNEKNDILRRQTELEYLRRSHRLEEMQAELEFQLRILMDTPEDQRLENHAQTEQSFLDELLKLVDERNEVVDWLDYYRQMDREEEMQVSKSINQFKSHTSGIAEMVSHLKLKTKKDKKGKEDKDKSKHSGSANTSSSSLKSSKSFKEEAQGSSSKQSKKKDKDKHSSGLGLFSTLRKKTSKKHSKTVVDEDKDVDESVVVVSK</sequence>
<feature type="compositionally biased region" description="Low complexity" evidence="6">
    <location>
        <begin position="424"/>
        <end position="435"/>
    </location>
</feature>
<feature type="compositionally biased region" description="Polar residues" evidence="6">
    <location>
        <begin position="899"/>
        <end position="908"/>
    </location>
</feature>
<dbReference type="InterPro" id="IPR050540">
    <property type="entry name" value="F-actin_Monoox_Mical"/>
</dbReference>
<feature type="compositionally biased region" description="Basic and acidic residues" evidence="6">
    <location>
        <begin position="592"/>
        <end position="607"/>
    </location>
</feature>
<keyword evidence="2 4" id="KW-0862">Zinc</keyword>
<dbReference type="Pfam" id="PF00412">
    <property type="entry name" value="LIM"/>
    <property type="match status" value="1"/>
</dbReference>
<evidence type="ECO:0000256" key="6">
    <source>
        <dbReference type="SAM" id="MobiDB-lite"/>
    </source>
</evidence>
<feature type="region of interest" description="Disordered" evidence="6">
    <location>
        <begin position="1308"/>
        <end position="1405"/>
    </location>
</feature>
<feature type="compositionally biased region" description="Low complexity" evidence="6">
    <location>
        <begin position="613"/>
        <end position="625"/>
    </location>
</feature>
<feature type="compositionally biased region" description="Low complexity" evidence="6">
    <location>
        <begin position="263"/>
        <end position="279"/>
    </location>
</feature>
<dbReference type="Proteomes" id="UP001642540">
    <property type="component" value="Unassembled WGS sequence"/>
</dbReference>
<accession>A0ABP1S5W2</accession>
<feature type="region of interest" description="Disordered" evidence="6">
    <location>
        <begin position="120"/>
        <end position="165"/>
    </location>
</feature>
<feature type="compositionally biased region" description="Polar residues" evidence="6">
    <location>
        <begin position="443"/>
        <end position="454"/>
    </location>
</feature>
<feature type="region of interest" description="Disordered" evidence="6">
    <location>
        <begin position="263"/>
        <end position="564"/>
    </location>
</feature>
<feature type="compositionally biased region" description="Polar residues" evidence="6">
    <location>
        <begin position="467"/>
        <end position="476"/>
    </location>
</feature>
<dbReference type="Gene3D" id="1.10.418.10">
    <property type="entry name" value="Calponin-like domain"/>
    <property type="match status" value="1"/>
</dbReference>
<dbReference type="PROSITE" id="PS50023">
    <property type="entry name" value="LIM_DOMAIN_2"/>
    <property type="match status" value="1"/>
</dbReference>
<dbReference type="SUPFAM" id="SSF47576">
    <property type="entry name" value="Calponin-homology domain, CH-domain"/>
    <property type="match status" value="1"/>
</dbReference>
<dbReference type="PANTHER" id="PTHR23167:SF46">
    <property type="entry name" value="EPS15 HOMOLOGY DOMAIN CONTAINING PROTEIN-BINDING PROTEIN 1, ISOFORM F"/>
    <property type="match status" value="1"/>
</dbReference>
<evidence type="ECO:0000256" key="5">
    <source>
        <dbReference type="SAM" id="Coils"/>
    </source>
</evidence>
<feature type="compositionally biased region" description="Polar residues" evidence="6">
    <location>
        <begin position="644"/>
        <end position="668"/>
    </location>
</feature>
<feature type="compositionally biased region" description="Polar residues" evidence="6">
    <location>
        <begin position="770"/>
        <end position="789"/>
    </location>
</feature>
<reference evidence="10 11" key="1">
    <citation type="submission" date="2024-08" db="EMBL/GenBank/DDBJ databases">
        <authorList>
            <person name="Cucini C."/>
            <person name="Frati F."/>
        </authorList>
    </citation>
    <scope>NUCLEOTIDE SEQUENCE [LARGE SCALE GENOMIC DNA]</scope>
</reference>
<feature type="compositionally biased region" description="Basic and acidic residues" evidence="6">
    <location>
        <begin position="699"/>
        <end position="708"/>
    </location>
</feature>
<feature type="coiled-coil region" evidence="5">
    <location>
        <begin position="1138"/>
        <end position="1165"/>
    </location>
</feature>
<dbReference type="SMART" id="SM01203">
    <property type="entry name" value="DUF3585"/>
    <property type="match status" value="1"/>
</dbReference>
<feature type="compositionally biased region" description="Polar residues" evidence="6">
    <location>
        <begin position="1030"/>
        <end position="1044"/>
    </location>
</feature>
<keyword evidence="3 4" id="KW-0440">LIM domain</keyword>
<dbReference type="SMART" id="SM00033">
    <property type="entry name" value="CH"/>
    <property type="match status" value="1"/>
</dbReference>
<evidence type="ECO:0000256" key="2">
    <source>
        <dbReference type="ARBA" id="ARBA00022833"/>
    </source>
</evidence>
<dbReference type="PROSITE" id="PS00478">
    <property type="entry name" value="LIM_DOMAIN_1"/>
    <property type="match status" value="1"/>
</dbReference>
<feature type="compositionally biased region" description="Acidic residues" evidence="6">
    <location>
        <begin position="733"/>
        <end position="745"/>
    </location>
</feature>
<feature type="compositionally biased region" description="Basic and acidic residues" evidence="6">
    <location>
        <begin position="1320"/>
        <end position="1329"/>
    </location>
</feature>
<feature type="compositionally biased region" description="Basic and acidic residues" evidence="6">
    <location>
        <begin position="534"/>
        <end position="547"/>
    </location>
</feature>
<dbReference type="InterPro" id="IPR022735">
    <property type="entry name" value="bMERB_dom"/>
</dbReference>
<gene>
    <name evidence="10" type="ORF">ODALV1_LOCUS30089</name>
</gene>
<feature type="compositionally biased region" description="Low complexity" evidence="6">
    <location>
        <begin position="1072"/>
        <end position="1082"/>
    </location>
</feature>
<evidence type="ECO:0000256" key="1">
    <source>
        <dbReference type="ARBA" id="ARBA00022723"/>
    </source>
</evidence>
<dbReference type="Pfam" id="PF12130">
    <property type="entry name" value="bMERB_dom"/>
    <property type="match status" value="1"/>
</dbReference>
<evidence type="ECO:0008006" key="12">
    <source>
        <dbReference type="Google" id="ProtNLM"/>
    </source>
</evidence>
<feature type="compositionally biased region" description="Basic and acidic residues" evidence="6">
    <location>
        <begin position="310"/>
        <end position="322"/>
    </location>
</feature>
<dbReference type="PROSITE" id="PS50021">
    <property type="entry name" value="CH"/>
    <property type="match status" value="1"/>
</dbReference>
<feature type="domain" description="LIM zinc-binding" evidence="8">
    <location>
        <begin position="195"/>
        <end position="259"/>
    </location>
</feature>
<dbReference type="EMBL" id="CAXLJM020000160">
    <property type="protein sequence ID" value="CAL8144121.1"/>
    <property type="molecule type" value="Genomic_DNA"/>
</dbReference>
<feature type="compositionally biased region" description="Low complexity" evidence="6">
    <location>
        <begin position="853"/>
        <end position="867"/>
    </location>
</feature>
<feature type="compositionally biased region" description="Basic residues" evidence="6">
    <location>
        <begin position="1119"/>
        <end position="1130"/>
    </location>
</feature>
<feature type="domain" description="Calponin-homology (CH)" evidence="7">
    <location>
        <begin position="8"/>
        <end position="114"/>
    </location>
</feature>
<comment type="caution">
    <text evidence="10">The sequence shown here is derived from an EMBL/GenBank/DDBJ whole genome shotgun (WGS) entry which is preliminary data.</text>
</comment>
<evidence type="ECO:0000313" key="11">
    <source>
        <dbReference type="Proteomes" id="UP001642540"/>
    </source>
</evidence>
<dbReference type="Gene3D" id="2.10.110.10">
    <property type="entry name" value="Cysteine Rich Protein"/>
    <property type="match status" value="1"/>
</dbReference>
<evidence type="ECO:0000259" key="7">
    <source>
        <dbReference type="PROSITE" id="PS50021"/>
    </source>
</evidence>
<keyword evidence="11" id="KW-1185">Reference proteome</keyword>
<feature type="compositionally biased region" description="Polar residues" evidence="6">
    <location>
        <begin position="710"/>
        <end position="732"/>
    </location>
</feature>
<evidence type="ECO:0000259" key="8">
    <source>
        <dbReference type="PROSITE" id="PS50023"/>
    </source>
</evidence>
<evidence type="ECO:0000256" key="4">
    <source>
        <dbReference type="PROSITE-ProRule" id="PRU00125"/>
    </source>
</evidence>
<feature type="compositionally biased region" description="Pro residues" evidence="6">
    <location>
        <begin position="885"/>
        <end position="894"/>
    </location>
</feature>
<dbReference type="InterPro" id="IPR001715">
    <property type="entry name" value="CH_dom"/>
</dbReference>
<dbReference type="InterPro" id="IPR036872">
    <property type="entry name" value="CH_dom_sf"/>
</dbReference>
<dbReference type="PANTHER" id="PTHR23167">
    <property type="entry name" value="CALPONIN HOMOLOGY DOMAIN-CONTAINING PROTEIN DDB_G0272472-RELATED"/>
    <property type="match status" value="1"/>
</dbReference>
<evidence type="ECO:0000259" key="9">
    <source>
        <dbReference type="PROSITE" id="PS51848"/>
    </source>
</evidence>
<feature type="compositionally biased region" description="Polar residues" evidence="6">
    <location>
        <begin position="292"/>
        <end position="303"/>
    </location>
</feature>
<feature type="compositionally biased region" description="Low complexity" evidence="6">
    <location>
        <begin position="140"/>
        <end position="165"/>
    </location>
</feature>
<feature type="compositionally biased region" description="Low complexity" evidence="6">
    <location>
        <begin position="1331"/>
        <end position="1344"/>
    </location>
</feature>
<feature type="compositionally biased region" description="Acidic residues" evidence="6">
    <location>
        <begin position="981"/>
        <end position="992"/>
    </location>
</feature>
<feature type="compositionally biased region" description="Polar residues" evidence="6">
    <location>
        <begin position="920"/>
        <end position="933"/>
    </location>
</feature>
<dbReference type="InterPro" id="IPR001781">
    <property type="entry name" value="Znf_LIM"/>
</dbReference>